<feature type="transmembrane region" description="Helical" evidence="5">
    <location>
        <begin position="141"/>
        <end position="162"/>
    </location>
</feature>
<feature type="transmembrane region" description="Helical" evidence="5">
    <location>
        <begin position="46"/>
        <end position="67"/>
    </location>
</feature>
<keyword evidence="8" id="KW-1185">Reference proteome</keyword>
<feature type="region of interest" description="Disordered" evidence="6">
    <location>
        <begin position="920"/>
        <end position="972"/>
    </location>
</feature>
<evidence type="ECO:0000313" key="7">
    <source>
        <dbReference type="EMBL" id="GAA2171944.1"/>
    </source>
</evidence>
<keyword evidence="3 5" id="KW-1133">Transmembrane helix</keyword>
<accession>A0ABN3AL62</accession>
<protein>
    <recommendedName>
        <fullName evidence="5">UPF0182 protein GCM10009784_00490</fullName>
    </recommendedName>
</protein>
<evidence type="ECO:0000256" key="4">
    <source>
        <dbReference type="ARBA" id="ARBA00023136"/>
    </source>
</evidence>
<evidence type="ECO:0000313" key="8">
    <source>
        <dbReference type="Proteomes" id="UP001500974"/>
    </source>
</evidence>
<dbReference type="InterPro" id="IPR005372">
    <property type="entry name" value="UPF0182"/>
</dbReference>
<feature type="transmembrane region" description="Helical" evidence="5">
    <location>
        <begin position="187"/>
        <end position="220"/>
    </location>
</feature>
<feature type="transmembrane region" description="Helical" evidence="5">
    <location>
        <begin position="286"/>
        <end position="305"/>
    </location>
</feature>
<dbReference type="HAMAP" id="MF_01600">
    <property type="entry name" value="UPF0182"/>
    <property type="match status" value="1"/>
</dbReference>
<comment type="similarity">
    <text evidence="5">Belongs to the UPF0182 family.</text>
</comment>
<evidence type="ECO:0000256" key="1">
    <source>
        <dbReference type="ARBA" id="ARBA00022475"/>
    </source>
</evidence>
<feature type="transmembrane region" description="Helical" evidence="5">
    <location>
        <begin position="87"/>
        <end position="108"/>
    </location>
</feature>
<evidence type="ECO:0000256" key="6">
    <source>
        <dbReference type="SAM" id="MobiDB-lite"/>
    </source>
</evidence>
<comment type="subcellular location">
    <subcellularLocation>
        <location evidence="5">Cell membrane</location>
        <topology evidence="5">Multi-pass membrane protein</topology>
    </subcellularLocation>
</comment>
<feature type="transmembrane region" description="Helical" evidence="5">
    <location>
        <begin position="312"/>
        <end position="332"/>
    </location>
</feature>
<evidence type="ECO:0000256" key="2">
    <source>
        <dbReference type="ARBA" id="ARBA00022692"/>
    </source>
</evidence>
<keyword evidence="1 5" id="KW-1003">Cell membrane</keyword>
<name>A0ABN3AL62_9MICC</name>
<keyword evidence="4 5" id="KW-0472">Membrane</keyword>
<feature type="compositionally biased region" description="Low complexity" evidence="6">
    <location>
        <begin position="957"/>
        <end position="972"/>
    </location>
</feature>
<dbReference type="Pfam" id="PF03699">
    <property type="entry name" value="UPF0182"/>
    <property type="match status" value="1"/>
</dbReference>
<proteinExistence type="inferred from homology"/>
<gene>
    <name evidence="7" type="ORF">GCM10009784_00490</name>
</gene>
<dbReference type="PANTHER" id="PTHR39344">
    <property type="entry name" value="UPF0182 PROTEIN SLL1060"/>
    <property type="match status" value="1"/>
</dbReference>
<keyword evidence="2 5" id="KW-0812">Transmembrane</keyword>
<evidence type="ECO:0000256" key="3">
    <source>
        <dbReference type="ARBA" id="ARBA00022989"/>
    </source>
</evidence>
<reference evidence="7 8" key="1">
    <citation type="journal article" date="2019" name="Int. J. Syst. Evol. Microbiol.">
        <title>The Global Catalogue of Microorganisms (GCM) 10K type strain sequencing project: providing services to taxonomists for standard genome sequencing and annotation.</title>
        <authorList>
            <consortium name="The Broad Institute Genomics Platform"/>
            <consortium name="The Broad Institute Genome Sequencing Center for Infectious Disease"/>
            <person name="Wu L."/>
            <person name="Ma J."/>
        </authorList>
    </citation>
    <scope>NUCLEOTIDE SEQUENCE [LARGE SCALE GENOMIC DNA]</scope>
    <source>
        <strain evidence="7 8">JCM 14917</strain>
    </source>
</reference>
<comment type="caution">
    <text evidence="7">The sequence shown here is derived from an EMBL/GenBank/DDBJ whole genome shotgun (WGS) entry which is preliminary data.</text>
</comment>
<dbReference type="Proteomes" id="UP001500974">
    <property type="component" value="Unassembled WGS sequence"/>
</dbReference>
<dbReference type="PANTHER" id="PTHR39344:SF1">
    <property type="entry name" value="UPF0182 PROTEIN SLL1060"/>
    <property type="match status" value="1"/>
</dbReference>
<organism evidence="7 8">
    <name type="scientific">Arthrobacter parietis</name>
    <dbReference type="NCBI Taxonomy" id="271434"/>
    <lineage>
        <taxon>Bacteria</taxon>
        <taxon>Bacillati</taxon>
        <taxon>Actinomycetota</taxon>
        <taxon>Actinomycetes</taxon>
        <taxon>Micrococcales</taxon>
        <taxon>Micrococcaceae</taxon>
        <taxon>Arthrobacter</taxon>
    </lineage>
</organism>
<feature type="region of interest" description="Disordered" evidence="6">
    <location>
        <begin position="1"/>
        <end position="41"/>
    </location>
</feature>
<feature type="transmembrane region" description="Helical" evidence="5">
    <location>
        <begin position="240"/>
        <end position="257"/>
    </location>
</feature>
<evidence type="ECO:0000256" key="5">
    <source>
        <dbReference type="HAMAP-Rule" id="MF_01600"/>
    </source>
</evidence>
<sequence>MDRAPLRIQHSRTPKDEVIVTSGPDRPFGSRPSQPYSSPPRRRGPLVPTLIVLGLLVVGFVYFSQVYADVLWYNQLGFLEVFVTENLSRIGLFVAAFLIMGASVYFSLRIAYRSRPIYAPDSSVQDNLNRYQAQLEPIRRLLMIGIPVVLGAFAGTAASSQWERMLLFFNSEPFGETDPEFGLDIGFYVFTLPFLSFLLGFLVSVIVISGIAGVLTHYLYGGIRLEEKGLFTSKAARTHIAVLAALFLILQGVNYWLDRYSTVISSDGKWAGALYTDVNAVIPTKAILAAAAIIVAVLFIISAVIGRWRLPVIGTAMLVITAILAGGVYPWVIQRFQVVPSEFSREEPFIERNIEMTRAAYGLDQVQVNDYGVEEVPQEGALNEDGETTANIRLLDPNLVSDAFSQLQQFRQYYQFPEILNVDRYEIDGEIEDTVIAVRELNTAGVPDGWINEHVYYTHGYGVVAAAGSTVEPDGRPEFIQSGIPTTGLLGDESTFEPRIYFGEESPEYSIVGAPEGATPLEIDRPQTEESDQEARSTFLGDGGPQVGNFFNRLVYALKFQSTDLLLSDQVTSESQILYDRDPVERVEKVAPYLTLDSNTYPAIVDGRVKWIIEGYTTTSDYPYSTQQELQSATVDSLTAEGVATALPAEQVNYIRNAVKATVDAYDGSVDLYAWDDQDPILKAWQKVYPTSLQPYSEMSADLMAHVRYPEDLFKVQRELLARYHVTETQPFYSNNQAWAVPVDPTLEEGEQDVKQPPFYLSLQMPDQESASFSLTTPFIPFVPEGQEPRNILYGFLAADGDAGTGEPGVKAETYGTLRLLDSSGQDSAVGPGQAANLFNSDTEVSQELNLLRQGASEVISGNLLTLPIGGGIAYVQPVYVQSSGDSSFPVLRRVLVSFGDQVGFAPTLDEALDQVFQGDSGAVTGDSENVGETPDLPAPLVGSDSGNESPEEPTEEPTTPAEPGTGDPAADLRAALEEANAAIQEGQTALAEGDFAAYGEAQERLDQALQRALDAETRLSEASGGATE</sequence>
<dbReference type="EMBL" id="BAAAON010000001">
    <property type="protein sequence ID" value="GAA2171944.1"/>
    <property type="molecule type" value="Genomic_DNA"/>
</dbReference>